<keyword evidence="1" id="KW-0732">Signal</keyword>
<dbReference type="Pfam" id="PF01476">
    <property type="entry name" value="LysM"/>
    <property type="match status" value="1"/>
</dbReference>
<dbReference type="Gene3D" id="2.70.70.10">
    <property type="entry name" value="Glucose Permease (Domain IIA)"/>
    <property type="match status" value="1"/>
</dbReference>
<accession>A0A399EQS1</accession>
<dbReference type="InterPro" id="IPR011055">
    <property type="entry name" value="Dup_hybrid_motif"/>
</dbReference>
<evidence type="ECO:0000259" key="2">
    <source>
        <dbReference type="PROSITE" id="PS51782"/>
    </source>
</evidence>
<dbReference type="InterPro" id="IPR036779">
    <property type="entry name" value="LysM_dom_sf"/>
</dbReference>
<dbReference type="OrthoDB" id="9805799at2"/>
<dbReference type="SUPFAM" id="SSF54106">
    <property type="entry name" value="LysM domain"/>
    <property type="match status" value="1"/>
</dbReference>
<keyword evidence="4" id="KW-1185">Reference proteome</keyword>
<proteinExistence type="predicted"/>
<dbReference type="InterPro" id="IPR018392">
    <property type="entry name" value="LysM"/>
</dbReference>
<protein>
    <submittedName>
        <fullName evidence="3">Murein DD-endopeptidase MepM</fullName>
        <ecNumber evidence="3">3.4.24.-</ecNumber>
    </submittedName>
</protein>
<keyword evidence="3" id="KW-0378">Hydrolase</keyword>
<dbReference type="RefSeq" id="WP_119278711.1">
    <property type="nucleotide sequence ID" value="NZ_QWLA01000050.1"/>
</dbReference>
<reference evidence="3 4" key="1">
    <citation type="submission" date="2018-08" db="EMBL/GenBank/DDBJ databases">
        <title>Meiothermus roseus NBRC 110900 genome sequencing project.</title>
        <authorList>
            <person name="Da Costa M.S."/>
            <person name="Albuquerque L."/>
            <person name="Raposo P."/>
            <person name="Froufe H.J.C."/>
            <person name="Barroso C.S."/>
            <person name="Egas C."/>
        </authorList>
    </citation>
    <scope>NUCLEOTIDE SEQUENCE [LARGE SCALE GENOMIC DNA]</scope>
    <source>
        <strain evidence="3 4">NBRC 110900</strain>
    </source>
</reference>
<dbReference type="PANTHER" id="PTHR21666">
    <property type="entry name" value="PEPTIDASE-RELATED"/>
    <property type="match status" value="1"/>
</dbReference>
<dbReference type="CDD" id="cd00118">
    <property type="entry name" value="LysM"/>
    <property type="match status" value="1"/>
</dbReference>
<dbReference type="GO" id="GO:0004222">
    <property type="term" value="F:metalloendopeptidase activity"/>
    <property type="evidence" value="ECO:0007669"/>
    <property type="project" value="TreeGrafter"/>
</dbReference>
<dbReference type="Proteomes" id="UP000265341">
    <property type="component" value="Unassembled WGS sequence"/>
</dbReference>
<dbReference type="PROSITE" id="PS51782">
    <property type="entry name" value="LYSM"/>
    <property type="match status" value="1"/>
</dbReference>
<dbReference type="InterPro" id="IPR016047">
    <property type="entry name" value="M23ase_b-sheet_dom"/>
</dbReference>
<dbReference type="SUPFAM" id="SSF51261">
    <property type="entry name" value="Duplicated hybrid motif"/>
    <property type="match status" value="1"/>
</dbReference>
<feature type="chain" id="PRO_5017448199" evidence="1">
    <location>
        <begin position="23"/>
        <end position="328"/>
    </location>
</feature>
<organism evidence="3 4">
    <name type="scientific">Calidithermus roseus</name>
    <dbReference type="NCBI Taxonomy" id="1644118"/>
    <lineage>
        <taxon>Bacteria</taxon>
        <taxon>Thermotogati</taxon>
        <taxon>Deinococcota</taxon>
        <taxon>Deinococci</taxon>
        <taxon>Thermales</taxon>
        <taxon>Thermaceae</taxon>
        <taxon>Calidithermus</taxon>
    </lineage>
</organism>
<feature type="domain" description="LysM" evidence="2">
    <location>
        <begin position="19"/>
        <end position="63"/>
    </location>
</feature>
<comment type="caution">
    <text evidence="3">The sequence shown here is derived from an EMBL/GenBank/DDBJ whole genome shotgun (WGS) entry which is preliminary data.</text>
</comment>
<dbReference type="EMBL" id="QWLA01000050">
    <property type="protein sequence ID" value="RIH84902.1"/>
    <property type="molecule type" value="Genomic_DNA"/>
</dbReference>
<evidence type="ECO:0000256" key="1">
    <source>
        <dbReference type="SAM" id="SignalP"/>
    </source>
</evidence>
<dbReference type="PANTHER" id="PTHR21666:SF287">
    <property type="entry name" value="CYTOPLASMIC MEMBRANE PROTEIN"/>
    <property type="match status" value="1"/>
</dbReference>
<dbReference type="Gene3D" id="3.10.350.10">
    <property type="entry name" value="LysM domain"/>
    <property type="match status" value="1"/>
</dbReference>
<feature type="signal peptide" evidence="1">
    <location>
        <begin position="1"/>
        <end position="22"/>
    </location>
</feature>
<gene>
    <name evidence="3" type="primary">mepM_4</name>
    <name evidence="3" type="ORF">Mrose_02467</name>
</gene>
<dbReference type="SMART" id="SM00257">
    <property type="entry name" value="LysM"/>
    <property type="match status" value="1"/>
</dbReference>
<evidence type="ECO:0000313" key="4">
    <source>
        <dbReference type="Proteomes" id="UP000265341"/>
    </source>
</evidence>
<dbReference type="EC" id="3.4.24.-" evidence="3"/>
<dbReference type="Pfam" id="PF01551">
    <property type="entry name" value="Peptidase_M23"/>
    <property type="match status" value="1"/>
</dbReference>
<name>A0A399EQS1_9DEIN</name>
<evidence type="ECO:0000313" key="3">
    <source>
        <dbReference type="EMBL" id="RIH84902.1"/>
    </source>
</evidence>
<dbReference type="AlphaFoldDB" id="A0A399EQS1"/>
<dbReference type="InterPro" id="IPR050570">
    <property type="entry name" value="Cell_wall_metabolism_enzyme"/>
</dbReference>
<dbReference type="CDD" id="cd12797">
    <property type="entry name" value="M23_peptidase"/>
    <property type="match status" value="1"/>
</dbReference>
<sequence length="328" mass="35249">MKRSWMALTLALGLVLAQSTYTVQPGDTLYSIARRFGTTVEALQVLNSLEDPSKIAVGQVLKVDGQPQAPALQRLSAPFGTLELPREASQGQTFRVRVHSEAEVTVRFLNQRYAPQGDSLLIAIPRLQAAGVYTISFDAAGSSYSAKLSVRAVEKGRQALTLSPDTAALLQPEKVAAELARLTDLCKSGPSTQLWRGSWRKPVESNRITTIFGIRRSYNGGPYRSYHEGLDYGAPTGTPVFAPAPGVVGLAEALFVRGNAIVLQHGLGVCSGYWHLSRIAVKPGQQVRTGDLIGYVGSSGLSTGPHLHFEVRVHGVPTDPAAWLVRAP</sequence>